<dbReference type="InterPro" id="IPR031605">
    <property type="entry name" value="Porin_OmpG_1_2"/>
</dbReference>
<feature type="chain" id="PRO_5015462090" description="DUF481 domain-containing protein" evidence="1">
    <location>
        <begin position="21"/>
        <end position="336"/>
    </location>
</feature>
<evidence type="ECO:0000313" key="2">
    <source>
        <dbReference type="EMBL" id="PSW20739.1"/>
    </source>
</evidence>
<proteinExistence type="predicted"/>
<dbReference type="Pfam" id="PF16946">
    <property type="entry name" value="Porin_OmpG_1_2"/>
    <property type="match status" value="1"/>
</dbReference>
<evidence type="ECO:0008006" key="4">
    <source>
        <dbReference type="Google" id="ProtNLM"/>
    </source>
</evidence>
<accession>A0A2T3NX08</accession>
<reference evidence="2 3" key="1">
    <citation type="submission" date="2018-01" db="EMBL/GenBank/DDBJ databases">
        <title>Whole genome sequencing of Histamine producing bacteria.</title>
        <authorList>
            <person name="Butler K."/>
        </authorList>
    </citation>
    <scope>NUCLEOTIDE SEQUENCE [LARGE SCALE GENOMIC DNA]</scope>
    <source>
        <strain evidence="2 3">DSM 100436</strain>
    </source>
</reference>
<comment type="caution">
    <text evidence="2">The sequence shown here is derived from an EMBL/GenBank/DDBJ whole genome shotgun (WGS) entry which is preliminary data.</text>
</comment>
<organism evidence="2 3">
    <name type="scientific">Photobacterium sanctipauli</name>
    <dbReference type="NCBI Taxonomy" id="1342794"/>
    <lineage>
        <taxon>Bacteria</taxon>
        <taxon>Pseudomonadati</taxon>
        <taxon>Pseudomonadota</taxon>
        <taxon>Gammaproteobacteria</taxon>
        <taxon>Vibrionales</taxon>
        <taxon>Vibrionaceae</taxon>
        <taxon>Photobacterium</taxon>
    </lineage>
</organism>
<evidence type="ECO:0000256" key="1">
    <source>
        <dbReference type="SAM" id="SignalP"/>
    </source>
</evidence>
<feature type="signal peptide" evidence="1">
    <location>
        <begin position="1"/>
        <end position="20"/>
    </location>
</feature>
<protein>
    <recommendedName>
        <fullName evidence="4">DUF481 domain-containing protein</fullName>
    </recommendedName>
</protein>
<keyword evidence="3" id="KW-1185">Reference proteome</keyword>
<name>A0A2T3NX08_9GAMM</name>
<keyword evidence="1" id="KW-0732">Signal</keyword>
<evidence type="ECO:0000313" key="3">
    <source>
        <dbReference type="Proteomes" id="UP000241771"/>
    </source>
</evidence>
<gene>
    <name evidence="2" type="ORF">C9I98_07815</name>
</gene>
<dbReference type="Proteomes" id="UP000241771">
    <property type="component" value="Unassembled WGS sequence"/>
</dbReference>
<dbReference type="EMBL" id="PYMA01000003">
    <property type="protein sequence ID" value="PSW20739.1"/>
    <property type="molecule type" value="Genomic_DNA"/>
</dbReference>
<dbReference type="AlphaFoldDB" id="A0A2T3NX08"/>
<dbReference type="RefSeq" id="WP_107271818.1">
    <property type="nucleotide sequence ID" value="NZ_PYMA01000003.1"/>
</dbReference>
<sequence>MKKTVVAMSLAVIFSASALAETEQTEQKKETTPSLTALESQVSTADLLTAVNPPPKKEGRLHGTLSSKIELEQWRYDDTSKEEGMRNGGKLKYVLAEGNFRHDDLPGWDFGFHSSREDIFEGEPFDQDYQANNSILEVYANRNYNKDWGNIGWGVKLGSESADDRWMPEIKGFGTYRITDKLDVHGYALYHVEHKRGHGDFNYFEIEPGFGYQIADNMGAWLNFRYQHGTWVPNGDFDKEVETEVIIKPGVWYGFGKLSASLWGEFGQFEKENDRTGAHLWKEDYWKLGVSANYPLSKQFRLVGEVSYKSVKFENTDKTEFDGYLPFGMIGINYSF</sequence>